<keyword evidence="3" id="KW-1185">Reference proteome</keyword>
<dbReference type="AlphaFoldDB" id="A0A9N9VXM4"/>
<evidence type="ECO:0000313" key="2">
    <source>
        <dbReference type="EMBL" id="CAH0041382.1"/>
    </source>
</evidence>
<gene>
    <name evidence="2" type="ORF">CSOL1703_00004233</name>
</gene>
<organism evidence="2 3">
    <name type="scientific">Clonostachys solani</name>
    <dbReference type="NCBI Taxonomy" id="160281"/>
    <lineage>
        <taxon>Eukaryota</taxon>
        <taxon>Fungi</taxon>
        <taxon>Dikarya</taxon>
        <taxon>Ascomycota</taxon>
        <taxon>Pezizomycotina</taxon>
        <taxon>Sordariomycetes</taxon>
        <taxon>Hypocreomycetidae</taxon>
        <taxon>Hypocreales</taxon>
        <taxon>Bionectriaceae</taxon>
        <taxon>Clonostachys</taxon>
    </lineage>
</organism>
<comment type="caution">
    <text evidence="2">The sequence shown here is derived from an EMBL/GenBank/DDBJ whole genome shotgun (WGS) entry which is preliminary data.</text>
</comment>
<dbReference type="Proteomes" id="UP000775872">
    <property type="component" value="Unassembled WGS sequence"/>
</dbReference>
<name>A0A9N9VXM4_9HYPO</name>
<proteinExistence type="predicted"/>
<reference evidence="2" key="1">
    <citation type="submission" date="2021-10" db="EMBL/GenBank/DDBJ databases">
        <authorList>
            <person name="Piombo E."/>
        </authorList>
    </citation>
    <scope>NUCLEOTIDE SEQUENCE</scope>
</reference>
<accession>A0A9N9VXM4</accession>
<feature type="region of interest" description="Disordered" evidence="1">
    <location>
        <begin position="1"/>
        <end position="46"/>
    </location>
</feature>
<evidence type="ECO:0000313" key="3">
    <source>
        <dbReference type="Proteomes" id="UP000775872"/>
    </source>
</evidence>
<sequence>MAFAHSNLDPSALADSLPRVGRDSSQDTHALQPVHRNPCRARLTQTAAKKTPAYRICEMDSH</sequence>
<evidence type="ECO:0000256" key="1">
    <source>
        <dbReference type="SAM" id="MobiDB-lite"/>
    </source>
</evidence>
<protein>
    <submittedName>
        <fullName evidence="2">Uncharacterized protein</fullName>
    </submittedName>
</protein>
<dbReference type="EMBL" id="CABFOC020000002">
    <property type="protein sequence ID" value="CAH0041382.1"/>
    <property type="molecule type" value="Genomic_DNA"/>
</dbReference>